<sequence length="358" mass="41200">MYRYWKPTYSKFFPSLSRSNSTLSQIRLPKHNLKKSPTNLASIRRKAQQDLDNINYIRSLLNKKPKEFIESDQVLEKYLSIVTAITVSESINLDKYVELNQLSKSSILVPDEVLNVKENGNDIMILSNGTIVGWGVNENYLIENFSQKLETCVENKYNIESDEFDWIELKNDINSDNTNDTTTEGKTSFTHGEIMVIQGESENKKLLEKAAFAIGLSRSTRLAVLETALEEHLQLSRVHSENLSKGIKLKISESEVIRSTGRLFLLRGKLNLYSELIETPDLYWAEPTLEKIYDSISKTLDISPRISILNRKLDYATEESRALLSVLNEKKGTRLEWIIIILITVEVVFEIERRIKEF</sequence>
<dbReference type="GO" id="GO:0005739">
    <property type="term" value="C:mitochondrion"/>
    <property type="evidence" value="ECO:0007669"/>
    <property type="project" value="UniProtKB-ARBA"/>
</dbReference>
<dbReference type="PANTHER" id="PTHR16255:SF1">
    <property type="entry name" value="REQUIRED FOR MEIOTIC NUCLEAR DIVISION PROTEIN 1 HOMOLOG"/>
    <property type="match status" value="1"/>
</dbReference>
<comment type="similarity">
    <text evidence="1">Belongs to the RMD1/sif2 family.</text>
</comment>
<accession>A0A9P0VYY5</accession>
<evidence type="ECO:0000259" key="2">
    <source>
        <dbReference type="Pfam" id="PF02582"/>
    </source>
</evidence>
<dbReference type="OrthoDB" id="242766at2759"/>
<dbReference type="Proteomes" id="UP000837801">
    <property type="component" value="Unassembled WGS sequence"/>
</dbReference>
<organism evidence="3 4">
    <name type="scientific">[Candida] railenensis</name>
    <dbReference type="NCBI Taxonomy" id="45579"/>
    <lineage>
        <taxon>Eukaryota</taxon>
        <taxon>Fungi</taxon>
        <taxon>Dikarya</taxon>
        <taxon>Ascomycota</taxon>
        <taxon>Saccharomycotina</taxon>
        <taxon>Pichiomycetes</taxon>
        <taxon>Debaryomycetaceae</taxon>
        <taxon>Kurtzmaniella</taxon>
    </lineage>
</organism>
<dbReference type="InterPro" id="IPR051624">
    <property type="entry name" value="RMD1/Sad1-interacting"/>
</dbReference>
<keyword evidence="4" id="KW-1185">Reference proteome</keyword>
<dbReference type="AlphaFoldDB" id="A0A9P0VYY5"/>
<gene>
    <name evidence="3" type="ORF">CLIB1423_11S00826</name>
</gene>
<feature type="domain" description="DUF155" evidence="2">
    <location>
        <begin position="123"/>
        <end position="310"/>
    </location>
</feature>
<reference evidence="3" key="1">
    <citation type="submission" date="2022-03" db="EMBL/GenBank/DDBJ databases">
        <authorList>
            <person name="Legras J.-L."/>
            <person name="Devillers H."/>
            <person name="Grondin C."/>
        </authorList>
    </citation>
    <scope>NUCLEOTIDE SEQUENCE</scope>
    <source>
        <strain evidence="3">CLIB 1423</strain>
    </source>
</reference>
<dbReference type="EMBL" id="CAKXYY010000011">
    <property type="protein sequence ID" value="CAH2353488.1"/>
    <property type="molecule type" value="Genomic_DNA"/>
</dbReference>
<evidence type="ECO:0000256" key="1">
    <source>
        <dbReference type="ARBA" id="ARBA00008306"/>
    </source>
</evidence>
<protein>
    <submittedName>
        <fullName evidence="3">MIOREX complex component 10</fullName>
    </submittedName>
</protein>
<dbReference type="Pfam" id="PF02582">
    <property type="entry name" value="DUF155"/>
    <property type="match status" value="1"/>
</dbReference>
<name>A0A9P0VYY5_9ASCO</name>
<proteinExistence type="inferred from homology"/>
<evidence type="ECO:0000313" key="4">
    <source>
        <dbReference type="Proteomes" id="UP000837801"/>
    </source>
</evidence>
<dbReference type="PANTHER" id="PTHR16255">
    <property type="entry name" value="REQUIRED FOR MEIOTIC NUCLEAR DIVISION PROTEIN 1 HOMOLOG"/>
    <property type="match status" value="1"/>
</dbReference>
<dbReference type="InterPro" id="IPR003734">
    <property type="entry name" value="DUF155"/>
</dbReference>
<evidence type="ECO:0000313" key="3">
    <source>
        <dbReference type="EMBL" id="CAH2353488.1"/>
    </source>
</evidence>
<dbReference type="GO" id="GO:0070131">
    <property type="term" value="P:positive regulation of mitochondrial translation"/>
    <property type="evidence" value="ECO:0007669"/>
    <property type="project" value="TreeGrafter"/>
</dbReference>
<comment type="caution">
    <text evidence="3">The sequence shown here is derived from an EMBL/GenBank/DDBJ whole genome shotgun (WGS) entry which is preliminary data.</text>
</comment>